<dbReference type="Proteomes" id="UP001172728">
    <property type="component" value="Unassembled WGS sequence"/>
</dbReference>
<gene>
    <name evidence="4" type="ORF">QQX09_03740</name>
</gene>
<proteinExistence type="inferred from homology"/>
<dbReference type="Pfam" id="PF01979">
    <property type="entry name" value="Amidohydro_1"/>
    <property type="match status" value="1"/>
</dbReference>
<feature type="domain" description="Amidohydrolase-related" evidence="3">
    <location>
        <begin position="1"/>
        <end position="291"/>
    </location>
</feature>
<dbReference type="InterPro" id="IPR032466">
    <property type="entry name" value="Metal_Hydrolase"/>
</dbReference>
<name>A0ABT8G755_9MICO</name>
<reference evidence="4" key="1">
    <citation type="submission" date="2023-06" db="EMBL/GenBank/DDBJ databases">
        <title>Sysu t00192.</title>
        <authorList>
            <person name="Gao L."/>
            <person name="Fang B.-Z."/>
            <person name="Li W.-J."/>
        </authorList>
    </citation>
    <scope>NUCLEOTIDE SEQUENCE</scope>
    <source>
        <strain evidence="4">SYSU T00192</strain>
    </source>
</reference>
<keyword evidence="2" id="KW-0378">Hydrolase</keyword>
<evidence type="ECO:0000259" key="3">
    <source>
        <dbReference type="Pfam" id="PF01979"/>
    </source>
</evidence>
<evidence type="ECO:0000256" key="1">
    <source>
        <dbReference type="ARBA" id="ARBA00010716"/>
    </source>
</evidence>
<dbReference type="PANTHER" id="PTHR11113">
    <property type="entry name" value="N-ACETYLGLUCOSAMINE-6-PHOSPHATE DEACETYLASE"/>
    <property type="match status" value="1"/>
</dbReference>
<evidence type="ECO:0000313" key="4">
    <source>
        <dbReference type="EMBL" id="MDN4474966.1"/>
    </source>
</evidence>
<evidence type="ECO:0000256" key="2">
    <source>
        <dbReference type="ARBA" id="ARBA00022801"/>
    </source>
</evidence>
<organism evidence="4 5">
    <name type="scientific">Demequina litoralis</name>
    <dbReference type="NCBI Taxonomy" id="3051660"/>
    <lineage>
        <taxon>Bacteria</taxon>
        <taxon>Bacillati</taxon>
        <taxon>Actinomycetota</taxon>
        <taxon>Actinomycetes</taxon>
        <taxon>Micrococcales</taxon>
        <taxon>Demequinaceae</taxon>
        <taxon>Demequina</taxon>
    </lineage>
</organism>
<evidence type="ECO:0000313" key="5">
    <source>
        <dbReference type="Proteomes" id="UP001172728"/>
    </source>
</evidence>
<accession>A0ABT8G755</accession>
<comment type="caution">
    <text evidence="4">The sequence shown here is derived from an EMBL/GenBank/DDBJ whole genome shotgun (WGS) entry which is preliminary data.</text>
</comment>
<dbReference type="InterPro" id="IPR006680">
    <property type="entry name" value="Amidohydro-rel"/>
</dbReference>
<dbReference type="RefSeq" id="WP_301131407.1">
    <property type="nucleotide sequence ID" value="NZ_JAUHPW010000002.1"/>
</dbReference>
<dbReference type="SUPFAM" id="SSF51556">
    <property type="entry name" value="Metallo-dependent hydrolases"/>
    <property type="match status" value="1"/>
</dbReference>
<comment type="similarity">
    <text evidence="1">Belongs to the metallo-dependent hydrolases superfamily. NagA family.</text>
</comment>
<sequence>MAGFTDIHSHGGGGHDYGGTVEGTRAALAAHRAHGTGRVVASLVSAPVAEVARAVGVIREVMAEDAGLLGVHLEGPFLAPARKGAHDPHALALPTPANVAALLEACDGTMRQITMAPELPGALDAIETLVAHGVVVAVGHTECTADEARAAFDGGATLITHGFNAMRPITGREPGPLGAALDDPRVFIEVIADGIHVHPSNLATLFRAAPGRVVLVTDAMSAAAAAPGAYVLGGLAVDVTADGRAVLAGTDTLAGSTLTMDRAVEVCVAAGVPRDDAVAAASSTPERVLGLA</sequence>
<dbReference type="PANTHER" id="PTHR11113:SF14">
    <property type="entry name" value="N-ACETYLGLUCOSAMINE-6-PHOSPHATE DEACETYLASE"/>
    <property type="match status" value="1"/>
</dbReference>
<protein>
    <submittedName>
        <fullName evidence="4">Amidohydrolase family protein</fullName>
    </submittedName>
</protein>
<dbReference type="Gene3D" id="3.20.20.140">
    <property type="entry name" value="Metal-dependent hydrolases"/>
    <property type="match status" value="1"/>
</dbReference>
<keyword evidence="5" id="KW-1185">Reference proteome</keyword>
<dbReference type="EMBL" id="JAUHPW010000002">
    <property type="protein sequence ID" value="MDN4474966.1"/>
    <property type="molecule type" value="Genomic_DNA"/>
</dbReference>